<protein>
    <submittedName>
        <fullName evidence="1">DUF3277 family protein</fullName>
    </submittedName>
</protein>
<proteinExistence type="predicted"/>
<dbReference type="RefSeq" id="WP_155619010.1">
    <property type="nucleotide sequence ID" value="NZ_WOAA01000031.1"/>
</dbReference>
<dbReference type="Pfam" id="PF11681">
    <property type="entry name" value="Phage_Tube_PhiTE"/>
    <property type="match status" value="1"/>
</dbReference>
<reference evidence="1 2" key="1">
    <citation type="submission" date="2019-11" db="EMBL/GenBank/DDBJ databases">
        <title>Draft genome sequences of five Paenibacillus species of dairy origin.</title>
        <authorList>
            <person name="Olajide A.M."/>
            <person name="Chen S."/>
            <person name="Lapointe G."/>
        </authorList>
    </citation>
    <scope>NUCLEOTIDE SEQUENCE [LARGE SCALE GENOMIC DNA]</scope>
    <source>
        <strain evidence="1 2">3CS1</strain>
    </source>
</reference>
<gene>
    <name evidence="1" type="ORF">GNP94_21975</name>
</gene>
<dbReference type="EMBL" id="WOAA01000031">
    <property type="protein sequence ID" value="MUG68642.1"/>
    <property type="molecule type" value="Genomic_DNA"/>
</dbReference>
<keyword evidence="2" id="KW-1185">Reference proteome</keyword>
<comment type="caution">
    <text evidence="1">The sequence shown here is derived from an EMBL/GenBank/DDBJ whole genome shotgun (WGS) entry which is preliminary data.</text>
</comment>
<evidence type="ECO:0000313" key="2">
    <source>
        <dbReference type="Proteomes" id="UP000435177"/>
    </source>
</evidence>
<dbReference type="NCBIfam" id="NF047581">
    <property type="entry name" value="gp105_phage_fam"/>
    <property type="match status" value="1"/>
</dbReference>
<name>A0ABW9T6C7_9BACL</name>
<dbReference type="Proteomes" id="UP000435177">
    <property type="component" value="Unassembled WGS sequence"/>
</dbReference>
<evidence type="ECO:0000313" key="1">
    <source>
        <dbReference type="EMBL" id="MUG68642.1"/>
    </source>
</evidence>
<dbReference type="InterPro" id="IPR021695">
    <property type="entry name" value="Phage_KPP10_Orf10"/>
</dbReference>
<accession>A0ABW9T6C7</accession>
<organism evidence="1 2">
    <name type="scientific">Paenibacillus campinasensis</name>
    <dbReference type="NCBI Taxonomy" id="66347"/>
    <lineage>
        <taxon>Bacteria</taxon>
        <taxon>Bacillati</taxon>
        <taxon>Bacillota</taxon>
        <taxon>Bacilli</taxon>
        <taxon>Bacillales</taxon>
        <taxon>Paenibacillaceae</taxon>
        <taxon>Paenibacillus</taxon>
    </lineage>
</organism>
<sequence>MQYDPNDVSVIVDGVYLTGFAESMVTVEKSENNFEVKVGAQGDTLRTRVRNPLGTATVTLLADSPQRKLMDTLANSGQLFSFAVIRAGDEQESVTTEEAYIVKQPNREYGNEIGDREYEIQLLDLNIE</sequence>